<dbReference type="Pfam" id="PF00561">
    <property type="entry name" value="Abhydrolase_1"/>
    <property type="match status" value="1"/>
</dbReference>
<keyword evidence="2" id="KW-0378">Hydrolase</keyword>
<dbReference type="SUPFAM" id="SSF53474">
    <property type="entry name" value="alpha/beta-Hydrolases"/>
    <property type="match status" value="1"/>
</dbReference>
<dbReference type="RefSeq" id="WP_049642027.1">
    <property type="nucleotide sequence ID" value="NZ_LFTY01000002.1"/>
</dbReference>
<dbReference type="Gene3D" id="3.40.50.1820">
    <property type="entry name" value="alpha/beta hydrolase"/>
    <property type="match status" value="1"/>
</dbReference>
<dbReference type="InterPro" id="IPR000073">
    <property type="entry name" value="AB_hydrolase_1"/>
</dbReference>
<keyword evidence="3" id="KW-1185">Reference proteome</keyword>
<name>A0A0J9GRI4_9RHOB</name>
<evidence type="ECO:0000259" key="1">
    <source>
        <dbReference type="Pfam" id="PF00561"/>
    </source>
</evidence>
<dbReference type="InterPro" id="IPR000639">
    <property type="entry name" value="Epox_hydrolase-like"/>
</dbReference>
<evidence type="ECO:0000313" key="2">
    <source>
        <dbReference type="EMBL" id="KMW56098.1"/>
    </source>
</evidence>
<reference evidence="2 3" key="1">
    <citation type="submission" date="2015-06" db="EMBL/GenBank/DDBJ databases">
        <title>Draft genome sequence of an Alphaproteobacteria species associated to the Mediterranean sponge Oscarella lobularis.</title>
        <authorList>
            <person name="Jourda C."/>
            <person name="Santini S."/>
            <person name="Claverie J.-M."/>
        </authorList>
    </citation>
    <scope>NUCLEOTIDE SEQUENCE [LARGE SCALE GENOMIC DNA]</scope>
    <source>
        <strain evidence="2">IGS</strain>
    </source>
</reference>
<dbReference type="PRINTS" id="PR00412">
    <property type="entry name" value="EPOXHYDRLASE"/>
</dbReference>
<sequence length="266" mass="28443">MPNGRRGGTECYWREWGEGAPEALLIHCTLAHSGAWKGLAPLLGRPAVAFDMPGHGRSGPWDRARDLHDQTTAMAEDFLTGDAPMNVIGHSFGATVALRLALQHPARVRRLVLIEPVYFVAAQGTEEFEAHAAMMAPFNAAIEDGRTVAAARAFTEKWGTGARWDDLRPDQRAALAEQITLVPAQAGAIFEDGPGLLAPRRLEGCAVPVLLAQGEHAWPVIDAVNAALAARLPHASRATIPGAGHMAPITHPEAAAEHIRAFFAPH</sequence>
<dbReference type="AlphaFoldDB" id="A0A0J9GRI4"/>
<evidence type="ECO:0000313" key="3">
    <source>
        <dbReference type="Proteomes" id="UP000037178"/>
    </source>
</evidence>
<dbReference type="Proteomes" id="UP000037178">
    <property type="component" value="Unassembled WGS sequence"/>
</dbReference>
<organism evidence="2 3">
    <name type="scientific">Candidatus Rhodobacter oscarellae</name>
    <dbReference type="NCBI Taxonomy" id="1675527"/>
    <lineage>
        <taxon>Bacteria</taxon>
        <taxon>Pseudomonadati</taxon>
        <taxon>Pseudomonadota</taxon>
        <taxon>Alphaproteobacteria</taxon>
        <taxon>Rhodobacterales</taxon>
        <taxon>Rhodobacter group</taxon>
        <taxon>Rhodobacter</taxon>
    </lineage>
</organism>
<dbReference type="EMBL" id="LFTY01000002">
    <property type="protein sequence ID" value="KMW56098.1"/>
    <property type="molecule type" value="Genomic_DNA"/>
</dbReference>
<feature type="domain" description="AB hydrolase-1" evidence="1">
    <location>
        <begin position="24"/>
        <end position="252"/>
    </location>
</feature>
<comment type="caution">
    <text evidence="2">The sequence shown here is derived from an EMBL/GenBank/DDBJ whole genome shotgun (WGS) entry which is preliminary data.</text>
</comment>
<dbReference type="PANTHER" id="PTHR43689:SF8">
    <property type="entry name" value="ALPHA_BETA-HYDROLASES SUPERFAMILY PROTEIN"/>
    <property type="match status" value="1"/>
</dbReference>
<dbReference type="OrthoDB" id="9804723at2"/>
<dbReference type="PRINTS" id="PR00111">
    <property type="entry name" value="ABHYDROLASE"/>
</dbReference>
<dbReference type="PANTHER" id="PTHR43689">
    <property type="entry name" value="HYDROLASE"/>
    <property type="match status" value="1"/>
</dbReference>
<gene>
    <name evidence="2" type="ORF">AIOL_001050</name>
</gene>
<protein>
    <submittedName>
        <fullName evidence="2">Hydrolase, alpha/beta fold family</fullName>
    </submittedName>
</protein>
<dbReference type="PATRIC" id="fig|1675527.3.peg.1119"/>
<dbReference type="STRING" id="1675527.AIOL_001050"/>
<dbReference type="InterPro" id="IPR029058">
    <property type="entry name" value="AB_hydrolase_fold"/>
</dbReference>
<dbReference type="GO" id="GO:0016787">
    <property type="term" value="F:hydrolase activity"/>
    <property type="evidence" value="ECO:0007669"/>
    <property type="project" value="UniProtKB-KW"/>
</dbReference>
<accession>A0A0J9GRI4</accession>
<proteinExistence type="predicted"/>